<dbReference type="RefSeq" id="XP_020134388.1">
    <property type="nucleotide sequence ID" value="XM_020275567.1"/>
</dbReference>
<comment type="caution">
    <text evidence="3">The sequence shown here is derived from an EMBL/GenBank/DDBJ whole genome shotgun (WGS) entry which is preliminary data.</text>
</comment>
<feature type="region of interest" description="Disordered" evidence="1">
    <location>
        <begin position="199"/>
        <end position="224"/>
    </location>
</feature>
<dbReference type="GO" id="GO:0033698">
    <property type="term" value="C:Rpd3L complex"/>
    <property type="evidence" value="ECO:0007669"/>
    <property type="project" value="TreeGrafter"/>
</dbReference>
<sequence>MAGQQFVFAEAIVGMKRAVARYDASDEDDSATEIARSVQHKLKRKAPRSHSILDNGRFIYKKPKIDHAGYQRHIIARNPPLIDEDGDEIEDIDDDESIDGSLAEDNPYGDIRLEELLAPLTSAADLATHPSMSIPYYSNHITELANNSREVLQREEKSLWRAKSIMHKLLGDDTWLPVGLMETDYDREVLNEPIPAAAATSASVGSMDADKVERQGASWEDPAKTSEDINMQEALQPAGIQQAELQAPTGESDVPMANGTERQDRGPTRGESTQQTEAQQNARSNGTNHDLSTDAPGQVVHQNGAQQNGAGGDRQMANADALKQEDQGASADSAGDRMQVDIANGTAEDGGNDAQSDDGEDSNSQQTSHRMTTRARRRANSQASSAPGSPHTLSPGAPAELPVHPLFEFPVENLVDRDMGLPQNEAEDTRTWLLMYIQKQEEVVRQTRALYMGLMRADRKRKMVLKWAKAEGHVGEMSDGEDWVDKEEWGLTEDLVKGKEDEEEDGAVQGKKTRARRREEK</sequence>
<dbReference type="GO" id="GO:0005829">
    <property type="term" value="C:cytosol"/>
    <property type="evidence" value="ECO:0007669"/>
    <property type="project" value="TreeGrafter"/>
</dbReference>
<dbReference type="Proteomes" id="UP000183809">
    <property type="component" value="Unassembled WGS sequence"/>
</dbReference>
<dbReference type="PANTHER" id="PTHR28232:SF1">
    <property type="entry name" value="TRANSCRIPTIONAL REGULATORY PROTEIN RXT2"/>
    <property type="match status" value="1"/>
</dbReference>
<feature type="region of interest" description="Disordered" evidence="1">
    <location>
        <begin position="494"/>
        <end position="521"/>
    </location>
</feature>
<name>A0A1J9RED8_9PEZI</name>
<reference evidence="3 4" key="1">
    <citation type="submission" date="2016-10" db="EMBL/GenBank/DDBJ databases">
        <title>Proteomics and genomics reveal pathogen-plant mechanisms compatible with a hemibiotrophic lifestyle of Diplodia corticola.</title>
        <authorList>
            <person name="Fernandes I."/>
            <person name="De Jonge R."/>
            <person name="Van De Peer Y."/>
            <person name="Devreese B."/>
            <person name="Alves A."/>
            <person name="Esteves A.C."/>
        </authorList>
    </citation>
    <scope>NUCLEOTIDE SEQUENCE [LARGE SCALE GENOMIC DNA]</scope>
    <source>
        <strain evidence="3 4">CBS 112549</strain>
    </source>
</reference>
<evidence type="ECO:0000259" key="2">
    <source>
        <dbReference type="Pfam" id="PF08595"/>
    </source>
</evidence>
<feature type="compositionally biased region" description="Acidic residues" evidence="1">
    <location>
        <begin position="82"/>
        <end position="98"/>
    </location>
</feature>
<protein>
    <submittedName>
        <fullName evidence="3">Rxt2-like protein</fullName>
    </submittedName>
</protein>
<feature type="region of interest" description="Disordered" evidence="1">
    <location>
        <begin position="81"/>
        <end position="101"/>
    </location>
</feature>
<dbReference type="GeneID" id="31015828"/>
<feature type="region of interest" description="Disordered" evidence="1">
    <location>
        <begin position="343"/>
        <end position="399"/>
    </location>
</feature>
<dbReference type="Pfam" id="PF08595">
    <property type="entry name" value="RXT2_N"/>
    <property type="match status" value="1"/>
</dbReference>
<dbReference type="InterPro" id="IPR039602">
    <property type="entry name" value="Rxt2"/>
</dbReference>
<feature type="domain" description="Transcriptional regulatory protein RXT2 N-terminal" evidence="2">
    <location>
        <begin position="41"/>
        <end position="172"/>
    </location>
</feature>
<accession>A0A1J9RED8</accession>
<gene>
    <name evidence="3" type="ORF">BKCO1_4000146</name>
</gene>
<dbReference type="EMBL" id="MNUE01000004">
    <property type="protein sequence ID" value="OJD38777.1"/>
    <property type="molecule type" value="Genomic_DNA"/>
</dbReference>
<evidence type="ECO:0000256" key="1">
    <source>
        <dbReference type="SAM" id="MobiDB-lite"/>
    </source>
</evidence>
<dbReference type="AlphaFoldDB" id="A0A1J9RED8"/>
<organism evidence="3 4">
    <name type="scientific">Diplodia corticola</name>
    <dbReference type="NCBI Taxonomy" id="236234"/>
    <lineage>
        <taxon>Eukaryota</taxon>
        <taxon>Fungi</taxon>
        <taxon>Dikarya</taxon>
        <taxon>Ascomycota</taxon>
        <taxon>Pezizomycotina</taxon>
        <taxon>Dothideomycetes</taxon>
        <taxon>Dothideomycetes incertae sedis</taxon>
        <taxon>Botryosphaeriales</taxon>
        <taxon>Botryosphaeriaceae</taxon>
        <taxon>Diplodia</taxon>
    </lineage>
</organism>
<dbReference type="STRING" id="236234.A0A1J9RED8"/>
<evidence type="ECO:0000313" key="3">
    <source>
        <dbReference type="EMBL" id="OJD38777.1"/>
    </source>
</evidence>
<proteinExistence type="predicted"/>
<feature type="region of interest" description="Disordered" evidence="1">
    <location>
        <begin position="249"/>
        <end position="314"/>
    </location>
</feature>
<feature type="compositionally biased region" description="Polar residues" evidence="1">
    <location>
        <begin position="270"/>
        <end position="290"/>
    </location>
</feature>
<keyword evidence="4" id="KW-1185">Reference proteome</keyword>
<evidence type="ECO:0000313" key="4">
    <source>
        <dbReference type="Proteomes" id="UP000183809"/>
    </source>
</evidence>
<dbReference type="PANTHER" id="PTHR28232">
    <property type="entry name" value="TRANSCRIPTIONAL REGULATORY PROTEIN RXT2"/>
    <property type="match status" value="1"/>
</dbReference>
<dbReference type="OrthoDB" id="441210at2759"/>
<dbReference type="InterPro" id="IPR013904">
    <property type="entry name" value="RXT2_N"/>
</dbReference>
<feature type="compositionally biased region" description="Basic residues" evidence="1">
    <location>
        <begin position="511"/>
        <end position="521"/>
    </location>
</feature>